<dbReference type="STRING" id="1802579.A2310_00300"/>
<dbReference type="EMBL" id="MEUB01000036">
    <property type="protein sequence ID" value="OGC21732.1"/>
    <property type="molecule type" value="Genomic_DNA"/>
</dbReference>
<evidence type="ECO:0000313" key="2">
    <source>
        <dbReference type="Proteomes" id="UP000178417"/>
    </source>
</evidence>
<comment type="caution">
    <text evidence="1">The sequence shown here is derived from an EMBL/GenBank/DDBJ whole genome shotgun (WGS) entry which is preliminary data.</text>
</comment>
<protein>
    <submittedName>
        <fullName evidence="1">Uncharacterized protein</fullName>
    </submittedName>
</protein>
<proteinExistence type="predicted"/>
<gene>
    <name evidence="1" type="ORF">A2310_00300</name>
</gene>
<sequence length="684" mass="77187">MINISFAIPRSLASLVHEPKQGKNEEETAIKALMQNGFSREEAIAVINALVKIHFGEFDTEGEKRFLRNMPDFLKVLKRPALFRSTFPNGVHDENLINSFIDFLIAFGTIKKGSKDLKNCLSCLTMDNNIPQEISLVAGYLLDRKTSSNFELIRPVKINGKIYLQIEASYMRKGISLPGNNVLEEGSVLYRDGNWFFTPPVNNQRDIRTLPTISGVRIRSLALAVSAPKPGKSLGHELLANQPMIPIYFDGLPKNAPEYISLSPTTKEVAFSLSQGTYLVFEIGNPFIKNFRGAEITVHYTLFQKDGNLALNPTLLPSFHITTPDRKPVSSLSINPPSLSTGELLRIQIEDEFSRIFVEYGTGKTGFYAEENLALNEQNTIPLEIRLQNESFVINEFGEFIVFNGGEEKRRGFPYNSNYNLDFTLPVSLEKIRSPYDHLSRSIFDNKKVAVFYERAPMTRGQTLAHLAHAYLLLPPILQRQIKVIRFSYKEGQRNKSATYSLPNTREIRINEGFFFPSLSYLSEKFEAFRKEWEEGVPSYVKSEAQTLGLGFCGRLELMPFGNMPKGYSGTKSSGEKGAPFIVTTRPASGLVTREPIDVVNLYAEAAYILASREPNRFSGWERTDKKITIAEDVKNFLLGIIRLEFVYSKKPSQATFIKNLTILKSNGIITETQEIRAKALMKK</sequence>
<organism evidence="1 2">
    <name type="scientific">candidate division WOR-1 bacterium RIFOXYB2_FULL_37_13</name>
    <dbReference type="NCBI Taxonomy" id="1802579"/>
    <lineage>
        <taxon>Bacteria</taxon>
        <taxon>Bacillati</taxon>
        <taxon>Saganbacteria</taxon>
    </lineage>
</organism>
<reference evidence="1 2" key="1">
    <citation type="journal article" date="2016" name="Nat. Commun.">
        <title>Thousands of microbial genomes shed light on interconnected biogeochemical processes in an aquifer system.</title>
        <authorList>
            <person name="Anantharaman K."/>
            <person name="Brown C.T."/>
            <person name="Hug L.A."/>
            <person name="Sharon I."/>
            <person name="Castelle C.J."/>
            <person name="Probst A.J."/>
            <person name="Thomas B.C."/>
            <person name="Singh A."/>
            <person name="Wilkins M.J."/>
            <person name="Karaoz U."/>
            <person name="Brodie E.L."/>
            <person name="Williams K.H."/>
            <person name="Hubbard S.S."/>
            <person name="Banfield J.F."/>
        </authorList>
    </citation>
    <scope>NUCLEOTIDE SEQUENCE [LARGE SCALE GENOMIC DNA]</scope>
</reference>
<accession>A0A1F4SMP3</accession>
<dbReference type="AlphaFoldDB" id="A0A1F4SMP3"/>
<dbReference type="Proteomes" id="UP000178417">
    <property type="component" value="Unassembled WGS sequence"/>
</dbReference>
<evidence type="ECO:0000313" key="1">
    <source>
        <dbReference type="EMBL" id="OGC21732.1"/>
    </source>
</evidence>
<name>A0A1F4SMP3_UNCSA</name>